<organism evidence="1 2">
    <name type="scientific">Streptomyces finlayi</name>
    <dbReference type="NCBI Taxonomy" id="67296"/>
    <lineage>
        <taxon>Bacteria</taxon>
        <taxon>Bacillati</taxon>
        <taxon>Actinomycetota</taxon>
        <taxon>Actinomycetes</taxon>
        <taxon>Kitasatosporales</taxon>
        <taxon>Streptomycetaceae</taxon>
        <taxon>Streptomyces</taxon>
    </lineage>
</organism>
<gene>
    <name evidence="1" type="ORF">F0344_09630</name>
</gene>
<dbReference type="KEGG" id="sfiy:F0344_09630"/>
<dbReference type="Proteomes" id="UP000515307">
    <property type="component" value="Chromosome"/>
</dbReference>
<evidence type="ECO:0000313" key="1">
    <source>
        <dbReference type="EMBL" id="QNE74839.1"/>
    </source>
</evidence>
<proteinExistence type="predicted"/>
<evidence type="ECO:0000313" key="2">
    <source>
        <dbReference type="Proteomes" id="UP000515307"/>
    </source>
</evidence>
<dbReference type="EMBL" id="CP045702">
    <property type="protein sequence ID" value="QNE74839.1"/>
    <property type="molecule type" value="Genomic_DNA"/>
</dbReference>
<name>A0A7G7BHM4_9ACTN</name>
<keyword evidence="2" id="KW-1185">Reference proteome</keyword>
<sequence length="545" mass="60096">MTVTQLEKDITNQWAELCPVAGYTSGWPQNKDIAHLFIPTTDAVHEANAKIGALRKRLSEISDADLRTTADKQLTLLATQLAWPQPGAAVQDCGDGAFYIKLLNTEFGRPDPKGWLPGFLDSAAKKIDFETDRLTKIPLDVTHRRQCLTAAAYCDATMRILEKDHSAKIDTVLKKLDHFKQTVDGSFKGLDADDIPTVIHVLREHTVAPTYTDGYPQLLADLYDFAPSAADLDTTATTWLGQDLTIVKALAAELASLLKLPRGSSVGEVWAEAGRKWPVGATSVKDAAKTCANFADTYLLEVPDGLSLSPTPPFLVPMITGGQDIAVDFLTAKPQSCLYYTEDKTSALLTMLNVVVHEYSHGINFVLSAQRAGSPLLNLAGPMQVPLTEGQAFWREWDFWHAAADIVGHSGLTDTQHRYLNLYGQTTCQQSQAIRAAQLETYIWRVVRHLRAMCDVEVNMGWRTFVDFLDQASEQTGLTEEFLFGECFTFLAQPGYAPAYAIDGIRYGQLQQHAVAKAGAVKDFNTKASALGFYPWTICDRKLQT</sequence>
<dbReference type="RefSeq" id="WP_185298379.1">
    <property type="nucleotide sequence ID" value="NZ_CP045702.1"/>
</dbReference>
<evidence type="ECO:0008006" key="3">
    <source>
        <dbReference type="Google" id="ProtNLM"/>
    </source>
</evidence>
<protein>
    <recommendedName>
        <fullName evidence="3">Peptidase M3A/M3B catalytic domain-containing protein</fullName>
    </recommendedName>
</protein>
<reference evidence="2" key="1">
    <citation type="submission" date="2019-10" db="EMBL/GenBank/DDBJ databases">
        <title>Antimicrobial potential of Antarctic Bacteria.</title>
        <authorList>
            <person name="Benaud N."/>
            <person name="Edwards R.J."/>
            <person name="Ferrari B.C."/>
        </authorList>
    </citation>
    <scope>NUCLEOTIDE SEQUENCE [LARGE SCALE GENOMIC DNA]</scope>
    <source>
        <strain evidence="2">NBSH44</strain>
    </source>
</reference>
<dbReference type="AlphaFoldDB" id="A0A7G7BHM4"/>
<accession>A0A7G7BHM4</accession>